<evidence type="ECO:0000259" key="1">
    <source>
        <dbReference type="Pfam" id="PF01408"/>
    </source>
</evidence>
<dbReference type="InterPro" id="IPR000683">
    <property type="entry name" value="Gfo/Idh/MocA-like_OxRdtase_N"/>
</dbReference>
<name>A0ABS8PMQ6_9BACT</name>
<feature type="domain" description="Gfo/Idh/MocA-like oxidoreductase N-terminal" evidence="1">
    <location>
        <begin position="44"/>
        <end position="174"/>
    </location>
</feature>
<gene>
    <name evidence="2" type="ORF">LQ567_06380</name>
</gene>
<organism evidence="2 3">
    <name type="scientific">Niabella pedocola</name>
    <dbReference type="NCBI Taxonomy" id="1752077"/>
    <lineage>
        <taxon>Bacteria</taxon>
        <taxon>Pseudomonadati</taxon>
        <taxon>Bacteroidota</taxon>
        <taxon>Chitinophagia</taxon>
        <taxon>Chitinophagales</taxon>
        <taxon>Chitinophagaceae</taxon>
        <taxon>Niabella</taxon>
    </lineage>
</organism>
<evidence type="ECO:0000313" key="3">
    <source>
        <dbReference type="Proteomes" id="UP001199816"/>
    </source>
</evidence>
<dbReference type="RefSeq" id="WP_231003326.1">
    <property type="nucleotide sequence ID" value="NZ_JAJNEC010000004.1"/>
</dbReference>
<dbReference type="PANTHER" id="PTHR43818">
    <property type="entry name" value="BCDNA.GH03377"/>
    <property type="match status" value="1"/>
</dbReference>
<dbReference type="Gene3D" id="3.40.50.720">
    <property type="entry name" value="NAD(P)-binding Rossmann-like Domain"/>
    <property type="match status" value="1"/>
</dbReference>
<dbReference type="NCBIfam" id="TIGR01409">
    <property type="entry name" value="TAT_signal_seq"/>
    <property type="match status" value="1"/>
</dbReference>
<dbReference type="PANTHER" id="PTHR43818:SF9">
    <property type="entry name" value="HYPOTHETICAL OXIDOREDUCTASE"/>
    <property type="match status" value="1"/>
</dbReference>
<dbReference type="PROSITE" id="PS51318">
    <property type="entry name" value="TAT"/>
    <property type="match status" value="1"/>
</dbReference>
<dbReference type="InterPro" id="IPR006311">
    <property type="entry name" value="TAT_signal"/>
</dbReference>
<evidence type="ECO:0000313" key="2">
    <source>
        <dbReference type="EMBL" id="MCD2422382.1"/>
    </source>
</evidence>
<comment type="caution">
    <text evidence="2">The sequence shown here is derived from an EMBL/GenBank/DDBJ whole genome shotgun (WGS) entry which is preliminary data.</text>
</comment>
<accession>A0ABS8PMQ6</accession>
<dbReference type="Pfam" id="PF01408">
    <property type="entry name" value="GFO_IDH_MocA"/>
    <property type="match status" value="1"/>
</dbReference>
<dbReference type="SUPFAM" id="SSF51735">
    <property type="entry name" value="NAD(P)-binding Rossmann-fold domains"/>
    <property type="match status" value="1"/>
</dbReference>
<dbReference type="InterPro" id="IPR050463">
    <property type="entry name" value="Gfo/Idh/MocA_oxidrdct_glycsds"/>
</dbReference>
<keyword evidence="3" id="KW-1185">Reference proteome</keyword>
<reference evidence="2 3" key="1">
    <citation type="submission" date="2021-11" db="EMBL/GenBank/DDBJ databases">
        <title>Genomic of Niabella pedocola.</title>
        <authorList>
            <person name="Wu T."/>
        </authorList>
    </citation>
    <scope>NUCLEOTIDE SEQUENCE [LARGE SCALE GENOMIC DNA]</scope>
    <source>
        <strain evidence="2 3">JCM 31011</strain>
    </source>
</reference>
<sequence length="351" mass="37904">MDHTGSRRTFIKNATLAGAGMALGLKARTLTLQPIHGDTPAGKRIGVIGLDTEHGPAFARLLNAPDAPAALGGFKIVAATPRGSKDIRSSIDMIPRNTEAIKAQGVAIVNSISELIPLVDLVMLETNDGRLHLEQALPVFRAGKPMFIDKPIAASLKDTLSIYRAAEKYKVPVFSSSTLRYIPSVQEIVQGKIGKVIAADVFSPTPVEPTHPDLFWYGVHGVEMLYTLLGADCRTVARTYTPLSDMVVGIWDDQRIGTLRGLRNNSWSFGGYVYGAGGQRATLGDFTGYAPLVSAIIDFFKTGRSPVAKEQTIGAIAFMEAAEISKQKNGAQIRIREIMESAEKESRKQPV</sequence>
<dbReference type="EMBL" id="JAJNEC010000004">
    <property type="protein sequence ID" value="MCD2422382.1"/>
    <property type="molecule type" value="Genomic_DNA"/>
</dbReference>
<proteinExistence type="predicted"/>
<dbReference type="InterPro" id="IPR019546">
    <property type="entry name" value="TAT_signal_bac_arc"/>
</dbReference>
<dbReference type="Proteomes" id="UP001199816">
    <property type="component" value="Unassembled WGS sequence"/>
</dbReference>
<protein>
    <submittedName>
        <fullName evidence="2">Gfo/Idh/MocA family oxidoreductase</fullName>
    </submittedName>
</protein>
<dbReference type="InterPro" id="IPR036291">
    <property type="entry name" value="NAD(P)-bd_dom_sf"/>
</dbReference>